<feature type="domain" description="Major facilitator superfamily (MFS) profile" evidence="9">
    <location>
        <begin position="13"/>
        <end position="467"/>
    </location>
</feature>
<dbReference type="InterPro" id="IPR011701">
    <property type="entry name" value="MFS"/>
</dbReference>
<dbReference type="InterPro" id="IPR036259">
    <property type="entry name" value="MFS_trans_sf"/>
</dbReference>
<evidence type="ECO:0000256" key="2">
    <source>
        <dbReference type="ARBA" id="ARBA00008537"/>
    </source>
</evidence>
<comment type="similarity">
    <text evidence="2">Belongs to the major facilitator superfamily. EmrB family.</text>
</comment>
<name>A0A3M8DR15_9BACL</name>
<evidence type="ECO:0000256" key="8">
    <source>
        <dbReference type="SAM" id="Phobius"/>
    </source>
</evidence>
<feature type="transmembrane region" description="Helical" evidence="8">
    <location>
        <begin position="334"/>
        <end position="354"/>
    </location>
</feature>
<dbReference type="Pfam" id="PF07690">
    <property type="entry name" value="MFS_1"/>
    <property type="match status" value="1"/>
</dbReference>
<feature type="transmembrane region" description="Helical" evidence="8">
    <location>
        <begin position="79"/>
        <end position="98"/>
    </location>
</feature>
<dbReference type="Gene3D" id="1.20.1720.10">
    <property type="entry name" value="Multidrug resistance protein D"/>
    <property type="match status" value="1"/>
</dbReference>
<keyword evidence="4" id="KW-1003">Cell membrane</keyword>
<accession>A0A3M8DR15</accession>
<feature type="transmembrane region" description="Helical" evidence="8">
    <location>
        <begin position="199"/>
        <end position="219"/>
    </location>
</feature>
<feature type="transmembrane region" description="Helical" evidence="8">
    <location>
        <begin position="304"/>
        <end position="322"/>
    </location>
</feature>
<evidence type="ECO:0000256" key="3">
    <source>
        <dbReference type="ARBA" id="ARBA00022448"/>
    </source>
</evidence>
<feature type="transmembrane region" description="Helical" evidence="8">
    <location>
        <begin position="55"/>
        <end position="72"/>
    </location>
</feature>
<evidence type="ECO:0000256" key="6">
    <source>
        <dbReference type="ARBA" id="ARBA00022989"/>
    </source>
</evidence>
<dbReference type="PANTHER" id="PTHR42718:SF9">
    <property type="entry name" value="MAJOR FACILITATOR SUPERFAMILY MULTIDRUG TRANSPORTER MFSC"/>
    <property type="match status" value="1"/>
</dbReference>
<dbReference type="InterPro" id="IPR004638">
    <property type="entry name" value="EmrB-like"/>
</dbReference>
<comment type="subcellular location">
    <subcellularLocation>
        <location evidence="1">Cell membrane</location>
        <topology evidence="1">Multi-pass membrane protein</topology>
    </subcellularLocation>
</comment>
<dbReference type="SUPFAM" id="SSF103473">
    <property type="entry name" value="MFS general substrate transporter"/>
    <property type="match status" value="1"/>
</dbReference>
<dbReference type="Proteomes" id="UP000271031">
    <property type="component" value="Unassembled WGS sequence"/>
</dbReference>
<dbReference type="PANTHER" id="PTHR42718">
    <property type="entry name" value="MAJOR FACILITATOR SUPERFAMILY MULTIDRUG TRANSPORTER MFSC"/>
    <property type="match status" value="1"/>
</dbReference>
<evidence type="ECO:0000256" key="7">
    <source>
        <dbReference type="ARBA" id="ARBA00023136"/>
    </source>
</evidence>
<keyword evidence="5 8" id="KW-0812">Transmembrane</keyword>
<feature type="transmembrane region" description="Helical" evidence="8">
    <location>
        <begin position="138"/>
        <end position="156"/>
    </location>
</feature>
<dbReference type="NCBIfam" id="TIGR00711">
    <property type="entry name" value="efflux_EmrB"/>
    <property type="match status" value="1"/>
</dbReference>
<evidence type="ECO:0000256" key="1">
    <source>
        <dbReference type="ARBA" id="ARBA00004651"/>
    </source>
</evidence>
<dbReference type="GO" id="GO:0022857">
    <property type="term" value="F:transmembrane transporter activity"/>
    <property type="evidence" value="ECO:0007669"/>
    <property type="project" value="InterPro"/>
</dbReference>
<feature type="transmembrane region" description="Helical" evidence="8">
    <location>
        <begin position="360"/>
        <end position="383"/>
    </location>
</feature>
<evidence type="ECO:0000313" key="11">
    <source>
        <dbReference type="Proteomes" id="UP000271031"/>
    </source>
</evidence>
<dbReference type="EMBL" id="RHHQ01000008">
    <property type="protein sequence ID" value="RNB89891.1"/>
    <property type="molecule type" value="Genomic_DNA"/>
</dbReference>
<sequence>MNRLAMKEHPDLFLACLCVGLFFVFLDTAIVNVALTSIQNDLGASLTKLQWVFDSYALTYACLLLTAGTLGDRLGKKHVFAAGLIGFTVTSVLCALAQSIEVLIVGRILQGISAAAMIPVSLALISELYENPRERSRAIGIWGGASAIALAARPAVGGFFIDHFGWQSIFWINVPIGVLTLLVLTLFRAEGSAMRRRKIDVVGQLLFIAAVFELTYALIEGNAAGWSSVTIIGALAGFVLFFSLFLWREKRFDDPMLPLSLFGSPIFTTACLVNFLSLFGVFSALFLLPIYFQQVNHLTATETGLHMMALTVAIMIATLVAPGVAQKMGNRSTIMAGSLMAGIGFLELTVLQAGTAFGSYWWALVLVGIGVSLVGPPAAIVLLGSVPPQLVGTASGVANTFRQVGVVFSVALAGALIQFHMKSPLVSAMDFAASQGFLRGMQTSLIIAALGCFLGAFCAYRFLPRPVKKETPARAMLEKP</sequence>
<feature type="transmembrane region" description="Helical" evidence="8">
    <location>
        <begin position="259"/>
        <end position="292"/>
    </location>
</feature>
<dbReference type="PRINTS" id="PR01036">
    <property type="entry name" value="TCRTETB"/>
</dbReference>
<dbReference type="RefSeq" id="WP_122918144.1">
    <property type="nucleotide sequence ID" value="NZ_RHHQ01000008.1"/>
</dbReference>
<evidence type="ECO:0000313" key="10">
    <source>
        <dbReference type="EMBL" id="RNB89891.1"/>
    </source>
</evidence>
<dbReference type="PROSITE" id="PS50850">
    <property type="entry name" value="MFS"/>
    <property type="match status" value="1"/>
</dbReference>
<keyword evidence="6 8" id="KW-1133">Transmembrane helix</keyword>
<organism evidence="10 11">
    <name type="scientific">Brevibacillus fluminis</name>
    <dbReference type="NCBI Taxonomy" id="511487"/>
    <lineage>
        <taxon>Bacteria</taxon>
        <taxon>Bacillati</taxon>
        <taxon>Bacillota</taxon>
        <taxon>Bacilli</taxon>
        <taxon>Bacillales</taxon>
        <taxon>Paenibacillaceae</taxon>
        <taxon>Brevibacillus</taxon>
    </lineage>
</organism>
<feature type="transmembrane region" description="Helical" evidence="8">
    <location>
        <begin position="225"/>
        <end position="247"/>
    </location>
</feature>
<dbReference type="AlphaFoldDB" id="A0A3M8DR15"/>
<dbReference type="InterPro" id="IPR020846">
    <property type="entry name" value="MFS_dom"/>
</dbReference>
<feature type="transmembrane region" description="Helical" evidence="8">
    <location>
        <begin position="168"/>
        <end position="187"/>
    </location>
</feature>
<dbReference type="OrthoDB" id="102502at2"/>
<evidence type="ECO:0000259" key="9">
    <source>
        <dbReference type="PROSITE" id="PS50850"/>
    </source>
</evidence>
<dbReference type="GO" id="GO:0005886">
    <property type="term" value="C:plasma membrane"/>
    <property type="evidence" value="ECO:0007669"/>
    <property type="project" value="UniProtKB-SubCell"/>
</dbReference>
<feature type="transmembrane region" description="Helical" evidence="8">
    <location>
        <begin position="441"/>
        <end position="463"/>
    </location>
</feature>
<feature type="transmembrane region" description="Helical" evidence="8">
    <location>
        <begin position="104"/>
        <end position="126"/>
    </location>
</feature>
<dbReference type="CDD" id="cd17321">
    <property type="entry name" value="MFS_MMR_MDR_like"/>
    <property type="match status" value="1"/>
</dbReference>
<feature type="transmembrane region" description="Helical" evidence="8">
    <location>
        <begin position="404"/>
        <end position="421"/>
    </location>
</feature>
<reference evidence="10 11" key="1">
    <citation type="submission" date="2018-10" db="EMBL/GenBank/DDBJ databases">
        <title>Phylogenomics of Brevibacillus.</title>
        <authorList>
            <person name="Dunlap C."/>
        </authorList>
    </citation>
    <scope>NUCLEOTIDE SEQUENCE [LARGE SCALE GENOMIC DNA]</scope>
    <source>
        <strain evidence="10 11">JCM 15716</strain>
    </source>
</reference>
<dbReference type="Gene3D" id="1.20.1250.20">
    <property type="entry name" value="MFS general substrate transporter like domains"/>
    <property type="match status" value="1"/>
</dbReference>
<keyword evidence="7 8" id="KW-0472">Membrane</keyword>
<comment type="caution">
    <text evidence="10">The sequence shown here is derived from an EMBL/GenBank/DDBJ whole genome shotgun (WGS) entry which is preliminary data.</text>
</comment>
<keyword evidence="3" id="KW-0813">Transport</keyword>
<proteinExistence type="inferred from homology"/>
<keyword evidence="11" id="KW-1185">Reference proteome</keyword>
<feature type="transmembrane region" description="Helical" evidence="8">
    <location>
        <begin position="12"/>
        <end position="35"/>
    </location>
</feature>
<evidence type="ECO:0000256" key="5">
    <source>
        <dbReference type="ARBA" id="ARBA00022692"/>
    </source>
</evidence>
<evidence type="ECO:0000256" key="4">
    <source>
        <dbReference type="ARBA" id="ARBA00022475"/>
    </source>
</evidence>
<gene>
    <name evidence="10" type="ORF">EDM56_12085</name>
</gene>
<protein>
    <submittedName>
        <fullName evidence="10">DHA2 family efflux MFS transporter permease subunit</fullName>
    </submittedName>
</protein>